<keyword evidence="2" id="KW-0479">Metal-binding</keyword>
<dbReference type="GO" id="GO:0006508">
    <property type="term" value="P:proteolysis"/>
    <property type="evidence" value="ECO:0007669"/>
    <property type="project" value="UniProtKB-KW"/>
</dbReference>
<proteinExistence type="predicted"/>
<name>A0A238KBN6_9RHOB</name>
<keyword evidence="8" id="KW-1015">Disulfide bond</keyword>
<dbReference type="GO" id="GO:0004252">
    <property type="term" value="F:serine-type endopeptidase activity"/>
    <property type="evidence" value="ECO:0007669"/>
    <property type="project" value="InterPro"/>
</dbReference>
<dbReference type="NCBIfam" id="NF006947">
    <property type="entry name" value="PRK09429.1"/>
    <property type="match status" value="1"/>
</dbReference>
<dbReference type="RefSeq" id="WP_370737997.1">
    <property type="nucleotide sequence ID" value="NZ_FXYD01000003.1"/>
</dbReference>
<dbReference type="PIRSF" id="PIRSF018455">
    <property type="entry name" value="MepA"/>
    <property type="match status" value="1"/>
</dbReference>
<evidence type="ECO:0000256" key="1">
    <source>
        <dbReference type="ARBA" id="ARBA00022670"/>
    </source>
</evidence>
<evidence type="ECO:0000256" key="9">
    <source>
        <dbReference type="SAM" id="MobiDB-lite"/>
    </source>
</evidence>
<dbReference type="GO" id="GO:0030288">
    <property type="term" value="C:outer membrane-bounded periplasmic space"/>
    <property type="evidence" value="ECO:0007669"/>
    <property type="project" value="InterPro"/>
</dbReference>
<feature type="disulfide bond" evidence="8">
    <location>
        <begin position="226"/>
        <end position="274"/>
    </location>
</feature>
<dbReference type="Pfam" id="PF03411">
    <property type="entry name" value="Peptidase_M74"/>
    <property type="match status" value="1"/>
</dbReference>
<keyword evidence="3" id="KW-0732">Signal</keyword>
<organism evidence="10 11">
    <name type="scientific">Octadecabacter ascidiaceicola</name>
    <dbReference type="NCBI Taxonomy" id="1655543"/>
    <lineage>
        <taxon>Bacteria</taxon>
        <taxon>Pseudomonadati</taxon>
        <taxon>Pseudomonadota</taxon>
        <taxon>Alphaproteobacteria</taxon>
        <taxon>Rhodobacterales</taxon>
        <taxon>Roseobacteraceae</taxon>
        <taxon>Octadecabacter</taxon>
    </lineage>
</organism>
<evidence type="ECO:0000313" key="11">
    <source>
        <dbReference type="Proteomes" id="UP000203464"/>
    </source>
</evidence>
<dbReference type="EMBL" id="FXYD01000003">
    <property type="protein sequence ID" value="SMX40205.1"/>
    <property type="molecule type" value="Genomic_DNA"/>
</dbReference>
<feature type="region of interest" description="Disordered" evidence="9">
    <location>
        <begin position="282"/>
        <end position="308"/>
    </location>
</feature>
<evidence type="ECO:0000256" key="7">
    <source>
        <dbReference type="ARBA" id="ARBA00023049"/>
    </source>
</evidence>
<evidence type="ECO:0000256" key="3">
    <source>
        <dbReference type="ARBA" id="ARBA00022729"/>
    </source>
</evidence>
<dbReference type="EC" id="3.4.24.-" evidence="10"/>
<evidence type="ECO:0000313" key="10">
    <source>
        <dbReference type="EMBL" id="SMX40205.1"/>
    </source>
</evidence>
<protein>
    <submittedName>
        <fullName evidence="10">Penicillin-insensitive murein endopeptidase</fullName>
        <ecNumber evidence="10">3.4.24.-</ecNumber>
    </submittedName>
</protein>
<dbReference type="AlphaFoldDB" id="A0A238KBN6"/>
<reference evidence="11" key="1">
    <citation type="submission" date="2017-05" db="EMBL/GenBank/DDBJ databases">
        <authorList>
            <person name="Rodrigo-Torres L."/>
            <person name="Arahal R. D."/>
            <person name="Lucena T."/>
        </authorList>
    </citation>
    <scope>NUCLEOTIDE SEQUENCE [LARGE SCALE GENOMIC DNA]</scope>
    <source>
        <strain evidence="11">CECT 8868</strain>
    </source>
</reference>
<evidence type="ECO:0000256" key="5">
    <source>
        <dbReference type="ARBA" id="ARBA00022801"/>
    </source>
</evidence>
<gene>
    <name evidence="10" type="primary">mepA_2</name>
    <name evidence="10" type="ORF">OCA8868_02316</name>
</gene>
<keyword evidence="7" id="KW-0482">Metalloprotease</keyword>
<evidence type="ECO:0000256" key="8">
    <source>
        <dbReference type="PIRSR" id="PIRSR018455-2"/>
    </source>
</evidence>
<dbReference type="InterPro" id="IPR005073">
    <property type="entry name" value="Peptidase_M74"/>
</dbReference>
<dbReference type="GO" id="GO:0046872">
    <property type="term" value="F:metal ion binding"/>
    <property type="evidence" value="ECO:0007669"/>
    <property type="project" value="UniProtKB-KW"/>
</dbReference>
<keyword evidence="4" id="KW-0574">Periplasm</keyword>
<keyword evidence="11" id="KW-1185">Reference proteome</keyword>
<dbReference type="SUPFAM" id="SSF55166">
    <property type="entry name" value="Hedgehog/DD-peptidase"/>
    <property type="match status" value="1"/>
</dbReference>
<keyword evidence="1" id="KW-0645">Protease</keyword>
<sequence>MGNLTRKNTFKHALMIAALVLTASCRNSEVTRSDVQGNTRAPAAVMSTQNANDNRVAKEVFGHIPAASNQRSESFGGYARGCQAGAVQLPETGPTWQAMRLSRNRNWGQPVLIDYVQDLSRFAATLDGWEGLYVGDLSQPRGGPMLTGHASHQIGLDADIWMLPPDRLNLSRQERENLSSISMRRERGAFTNSSWTTEHMQVLRAAASDPRTARIFVFPGAKVAMCNWATGDRSWLNKIRPWYGHHYHFHVRLTCPAGARDCENQAPPPAGDGCADAQNWVNDILNPPPPQPADPNATPRTPRGPLTMARLPGQCLAVAQSE</sequence>
<keyword evidence="6" id="KW-0862">Zinc</keyword>
<dbReference type="Proteomes" id="UP000203464">
    <property type="component" value="Unassembled WGS sequence"/>
</dbReference>
<keyword evidence="5 10" id="KW-0378">Hydrolase</keyword>
<accession>A0A238KBN6</accession>
<evidence type="ECO:0000256" key="2">
    <source>
        <dbReference type="ARBA" id="ARBA00022723"/>
    </source>
</evidence>
<dbReference type="GO" id="GO:0008237">
    <property type="term" value="F:metallopeptidase activity"/>
    <property type="evidence" value="ECO:0007669"/>
    <property type="project" value="UniProtKB-KW"/>
</dbReference>
<evidence type="ECO:0000256" key="4">
    <source>
        <dbReference type="ARBA" id="ARBA00022764"/>
    </source>
</evidence>
<feature type="disulfide bond" evidence="8">
    <location>
        <begin position="255"/>
        <end position="262"/>
    </location>
</feature>
<dbReference type="Gene3D" id="3.30.1380.10">
    <property type="match status" value="1"/>
</dbReference>
<evidence type="ECO:0000256" key="6">
    <source>
        <dbReference type="ARBA" id="ARBA00022833"/>
    </source>
</evidence>
<dbReference type="InterPro" id="IPR009045">
    <property type="entry name" value="Zn_M74/Hedgehog-like"/>
</dbReference>
<dbReference type="PROSITE" id="PS51257">
    <property type="entry name" value="PROKAR_LIPOPROTEIN"/>
    <property type="match status" value="1"/>
</dbReference>